<organism evidence="1 2">
    <name type="scientific">Rhizobium phage RHEph16</name>
    <dbReference type="NCBI Taxonomy" id="2836132"/>
    <lineage>
        <taxon>Viruses</taxon>
        <taxon>Duplodnaviria</taxon>
        <taxon>Heunggongvirae</taxon>
        <taxon>Uroviricota</taxon>
        <taxon>Caudoviricetes</taxon>
        <taxon>Schitoviridae</taxon>
        <taxon>Demetervirinae</taxon>
        <taxon>Acanvirus</taxon>
        <taxon>Acanvirus Rheph16</taxon>
    </lineage>
</organism>
<evidence type="ECO:0000313" key="1">
    <source>
        <dbReference type="EMBL" id="QXV74336.1"/>
    </source>
</evidence>
<sequence length="50" mass="5773">MDKDLQTIVQEYQAGDLDYDEAIEEMLKSHPTLTAMEAERILDDLDTEDN</sequence>
<dbReference type="RefSeq" id="YP_010658337.1">
    <property type="nucleotide sequence ID" value="NC_070856.1"/>
</dbReference>
<proteinExistence type="predicted"/>
<protein>
    <submittedName>
        <fullName evidence="1">Uncharacterized protein</fullName>
    </submittedName>
</protein>
<reference evidence="1 2" key="1">
    <citation type="submission" date="2021-04" db="EMBL/GenBank/DDBJ databases">
        <title>The Hidden Diversity of Double-Stranded DNA Phages in the Symbiotic Bacterium Rhizobium.</title>
        <authorList>
            <person name="Santamaria R.I."/>
            <person name="Bustos P."/>
            <person name="Cauwenberghe J.V."/>
            <person name="Gonzalez V."/>
        </authorList>
    </citation>
    <scope>NUCLEOTIDE SEQUENCE [LARGE SCALE GENOMIC DNA]</scope>
</reference>
<evidence type="ECO:0000313" key="2">
    <source>
        <dbReference type="Proteomes" id="UP000828420"/>
    </source>
</evidence>
<dbReference type="GeneID" id="77934283"/>
<name>A0AAE7VMA9_9CAUD</name>
<accession>A0AAE7VMA9</accession>
<dbReference type="EMBL" id="MW980066">
    <property type="protein sequence ID" value="QXV74336.1"/>
    <property type="molecule type" value="Genomic_DNA"/>
</dbReference>
<dbReference type="Proteomes" id="UP000828420">
    <property type="component" value="Segment"/>
</dbReference>
<keyword evidence="2" id="KW-1185">Reference proteome</keyword>
<dbReference type="KEGG" id="vg:77934283"/>